<comment type="caution">
    <text evidence="1">The sequence shown here is derived from an EMBL/GenBank/DDBJ whole genome shotgun (WGS) entry which is preliminary data.</text>
</comment>
<proteinExistence type="predicted"/>
<dbReference type="InterPro" id="IPR051544">
    <property type="entry name" value="TPS_OM_transporter"/>
</dbReference>
<accession>A0A6A7RQV2</accession>
<organism evidence="1 2">
    <name type="scientific">Candidatus Accumulibacter phosphatis</name>
    <dbReference type="NCBI Taxonomy" id="327160"/>
    <lineage>
        <taxon>Bacteria</taxon>
        <taxon>Pseudomonadati</taxon>
        <taxon>Pseudomonadota</taxon>
        <taxon>Betaproteobacteria</taxon>
        <taxon>Candidatus Accumulibacter</taxon>
    </lineage>
</organism>
<dbReference type="Proteomes" id="UP000342300">
    <property type="component" value="Unassembled WGS sequence"/>
</dbReference>
<dbReference type="GO" id="GO:0008320">
    <property type="term" value="F:protein transmembrane transporter activity"/>
    <property type="evidence" value="ECO:0007669"/>
    <property type="project" value="TreeGrafter"/>
</dbReference>
<protein>
    <submittedName>
        <fullName evidence="1">Uncharacterized protein</fullName>
    </submittedName>
</protein>
<dbReference type="PANTHER" id="PTHR34597:SF1">
    <property type="entry name" value="HEME_HEMOPEXIN TRANSPORTER PROTEIN HUXB"/>
    <property type="match status" value="1"/>
</dbReference>
<name>A0A6A7RQV2_9PROT</name>
<evidence type="ECO:0000313" key="1">
    <source>
        <dbReference type="EMBL" id="MQM29709.1"/>
    </source>
</evidence>
<sequence length="116" mass="11945">MIAGGPYTVRAYALGAVSGDTGYLGTAEFRRALGTALEGQWEGVLFVDSAHVTVNTNPWVNTTNSATLSGAGAGLNWAGPNEWSARLYVAATIGAIPTLVGNTASGRAWVQVGKTF</sequence>
<dbReference type="Gene3D" id="2.40.160.50">
    <property type="entry name" value="membrane protein fhac: a member of the omp85/tpsb transporter family"/>
    <property type="match status" value="1"/>
</dbReference>
<dbReference type="GO" id="GO:0046819">
    <property type="term" value="P:protein secretion by the type V secretion system"/>
    <property type="evidence" value="ECO:0007669"/>
    <property type="project" value="TreeGrafter"/>
</dbReference>
<gene>
    <name evidence="1" type="ORF">CRU78_03820</name>
</gene>
<evidence type="ECO:0000313" key="2">
    <source>
        <dbReference type="Proteomes" id="UP000342300"/>
    </source>
</evidence>
<dbReference type="AlphaFoldDB" id="A0A6A7RQV2"/>
<reference evidence="1 2" key="1">
    <citation type="submission" date="2017-09" db="EMBL/GenBank/DDBJ databases">
        <title>Metagenomic Analysis Reveals Denitrifying Candidatus Accumulibacter and Flanking Population as a Source of N2O.</title>
        <authorList>
            <person name="Gao H."/>
            <person name="Mao Y."/>
            <person name="Zhao X."/>
            <person name="Liu W.-T."/>
            <person name="Zhang T."/>
            <person name="Wells G."/>
        </authorList>
    </citation>
    <scope>NUCLEOTIDE SEQUENCE [LARGE SCALE GENOMIC DNA]</scope>
    <source>
        <strain evidence="1">CANDO_2_IC</strain>
    </source>
</reference>
<dbReference type="EMBL" id="PDHS01000078">
    <property type="protein sequence ID" value="MQM29709.1"/>
    <property type="molecule type" value="Genomic_DNA"/>
</dbReference>
<dbReference type="GO" id="GO:0098046">
    <property type="term" value="C:type V protein secretion system complex"/>
    <property type="evidence" value="ECO:0007669"/>
    <property type="project" value="TreeGrafter"/>
</dbReference>
<dbReference type="PANTHER" id="PTHR34597">
    <property type="entry name" value="SLR1661 PROTEIN"/>
    <property type="match status" value="1"/>
</dbReference>